<feature type="compositionally biased region" description="Basic residues" evidence="1">
    <location>
        <begin position="22"/>
        <end position="39"/>
    </location>
</feature>
<organism evidence="2 3">
    <name type="scientific">Cardiocondyla obscurior</name>
    <dbReference type="NCBI Taxonomy" id="286306"/>
    <lineage>
        <taxon>Eukaryota</taxon>
        <taxon>Metazoa</taxon>
        <taxon>Ecdysozoa</taxon>
        <taxon>Arthropoda</taxon>
        <taxon>Hexapoda</taxon>
        <taxon>Insecta</taxon>
        <taxon>Pterygota</taxon>
        <taxon>Neoptera</taxon>
        <taxon>Endopterygota</taxon>
        <taxon>Hymenoptera</taxon>
        <taxon>Apocrita</taxon>
        <taxon>Aculeata</taxon>
        <taxon>Formicoidea</taxon>
        <taxon>Formicidae</taxon>
        <taxon>Myrmicinae</taxon>
        <taxon>Cardiocondyla</taxon>
    </lineage>
</organism>
<evidence type="ECO:0000313" key="3">
    <source>
        <dbReference type="Proteomes" id="UP001430953"/>
    </source>
</evidence>
<keyword evidence="3" id="KW-1185">Reference proteome</keyword>
<comment type="caution">
    <text evidence="2">The sequence shown here is derived from an EMBL/GenBank/DDBJ whole genome shotgun (WGS) entry which is preliminary data.</text>
</comment>
<protein>
    <submittedName>
        <fullName evidence="2">Uncharacterized protein</fullName>
    </submittedName>
</protein>
<feature type="region of interest" description="Disordered" evidence="1">
    <location>
        <begin position="21"/>
        <end position="111"/>
    </location>
</feature>
<sequence length="111" mass="12492">MIKEVTLPGFRQACWSMDRTGKGKWRIKERKKKKMRGGKGKKEERSARSAIIITGDGDTGRNTELPAQHTGAARQGPPRGRGPGSSRDCRTPFAKFRRRACPRALSRTKRQ</sequence>
<accession>A0AAW2F333</accession>
<name>A0AAW2F333_9HYME</name>
<proteinExistence type="predicted"/>
<dbReference type="AlphaFoldDB" id="A0AAW2F333"/>
<evidence type="ECO:0000256" key="1">
    <source>
        <dbReference type="SAM" id="MobiDB-lite"/>
    </source>
</evidence>
<gene>
    <name evidence="2" type="ORF">PUN28_013763</name>
</gene>
<dbReference type="EMBL" id="JADYXP020000014">
    <property type="protein sequence ID" value="KAL0110319.1"/>
    <property type="molecule type" value="Genomic_DNA"/>
</dbReference>
<reference evidence="2 3" key="1">
    <citation type="submission" date="2023-03" db="EMBL/GenBank/DDBJ databases">
        <title>High recombination rates correlate with genetic variation in Cardiocondyla obscurior ants.</title>
        <authorList>
            <person name="Errbii M."/>
        </authorList>
    </citation>
    <scope>NUCLEOTIDE SEQUENCE [LARGE SCALE GENOMIC DNA]</scope>
    <source>
        <strain evidence="2">Alpha-2009</strain>
        <tissue evidence="2">Whole body</tissue>
    </source>
</reference>
<feature type="compositionally biased region" description="Basic residues" evidence="1">
    <location>
        <begin position="95"/>
        <end position="111"/>
    </location>
</feature>
<dbReference type="Proteomes" id="UP001430953">
    <property type="component" value="Unassembled WGS sequence"/>
</dbReference>
<evidence type="ECO:0000313" key="2">
    <source>
        <dbReference type="EMBL" id="KAL0110319.1"/>
    </source>
</evidence>